<reference evidence="1" key="1">
    <citation type="journal article" date="2014" name="Front. Microbiol.">
        <title>High frequency of phylogenetically diverse reductive dehalogenase-homologous genes in deep subseafloor sedimentary metagenomes.</title>
        <authorList>
            <person name="Kawai M."/>
            <person name="Futagami T."/>
            <person name="Toyoda A."/>
            <person name="Takaki Y."/>
            <person name="Nishi S."/>
            <person name="Hori S."/>
            <person name="Arai W."/>
            <person name="Tsubouchi T."/>
            <person name="Morono Y."/>
            <person name="Uchiyama I."/>
            <person name="Ito T."/>
            <person name="Fujiyama A."/>
            <person name="Inagaki F."/>
            <person name="Takami H."/>
        </authorList>
    </citation>
    <scope>NUCLEOTIDE SEQUENCE</scope>
    <source>
        <strain evidence="1">Expedition CK06-06</strain>
    </source>
</reference>
<protein>
    <submittedName>
        <fullName evidence="1">Uncharacterized protein</fullName>
    </submittedName>
</protein>
<dbReference type="EMBL" id="BARU01025911">
    <property type="protein sequence ID" value="GAH71986.1"/>
    <property type="molecule type" value="Genomic_DNA"/>
</dbReference>
<evidence type="ECO:0000313" key="1">
    <source>
        <dbReference type="EMBL" id="GAH71986.1"/>
    </source>
</evidence>
<dbReference type="AlphaFoldDB" id="X1HPE1"/>
<comment type="caution">
    <text evidence="1">The sequence shown here is derived from an EMBL/GenBank/DDBJ whole genome shotgun (WGS) entry which is preliminary data.</text>
</comment>
<gene>
    <name evidence="1" type="ORF">S03H2_41689</name>
</gene>
<proteinExistence type="predicted"/>
<name>X1HPE1_9ZZZZ</name>
<accession>X1HPE1</accession>
<organism evidence="1">
    <name type="scientific">marine sediment metagenome</name>
    <dbReference type="NCBI Taxonomy" id="412755"/>
    <lineage>
        <taxon>unclassified sequences</taxon>
        <taxon>metagenomes</taxon>
        <taxon>ecological metagenomes</taxon>
    </lineage>
</organism>
<sequence length="81" mass="9306">MPKIKLTERQIQIREAIKSGQCPHCGKTNKFRYVDKASTKITVEKGIVSYGEDTHSGEIESVRCESCDESISSDIWLNWEW</sequence>